<keyword evidence="3 6" id="KW-0812">Transmembrane</keyword>
<name>A0A975DB42_9GAMM</name>
<evidence type="ECO:0000256" key="3">
    <source>
        <dbReference type="ARBA" id="ARBA00022692"/>
    </source>
</evidence>
<keyword evidence="2" id="KW-1003">Cell membrane</keyword>
<dbReference type="KEGG" id="psym:J1N51_14480"/>
<keyword evidence="5 6" id="KW-0472">Membrane</keyword>
<comment type="subcellular location">
    <subcellularLocation>
        <location evidence="1">Cell membrane</location>
        <topology evidence="1">Single-pass membrane protein</topology>
    </subcellularLocation>
</comment>
<protein>
    <submittedName>
        <fullName evidence="8">Envelope stress response membrane protein PspC</fullName>
    </submittedName>
</protein>
<dbReference type="RefSeq" id="WP_208831942.1">
    <property type="nucleotide sequence ID" value="NZ_CP072110.1"/>
</dbReference>
<dbReference type="Proteomes" id="UP000682739">
    <property type="component" value="Chromosome"/>
</dbReference>
<dbReference type="Pfam" id="PF04024">
    <property type="entry name" value="PspC"/>
    <property type="match status" value="1"/>
</dbReference>
<evidence type="ECO:0000256" key="5">
    <source>
        <dbReference type="ARBA" id="ARBA00023136"/>
    </source>
</evidence>
<dbReference type="AlphaFoldDB" id="A0A975DB42"/>
<evidence type="ECO:0000313" key="8">
    <source>
        <dbReference type="EMBL" id="QTH63887.1"/>
    </source>
</evidence>
<organism evidence="8 9">
    <name type="scientific">Psychrosphaera ytuae</name>
    <dbReference type="NCBI Taxonomy" id="2820710"/>
    <lineage>
        <taxon>Bacteria</taxon>
        <taxon>Pseudomonadati</taxon>
        <taxon>Pseudomonadota</taxon>
        <taxon>Gammaproteobacteria</taxon>
        <taxon>Alteromonadales</taxon>
        <taxon>Pseudoalteromonadaceae</taxon>
        <taxon>Psychrosphaera</taxon>
    </lineage>
</organism>
<evidence type="ECO:0000256" key="6">
    <source>
        <dbReference type="SAM" id="Phobius"/>
    </source>
</evidence>
<keyword evidence="9" id="KW-1185">Reference proteome</keyword>
<feature type="transmembrane region" description="Helical" evidence="6">
    <location>
        <begin position="38"/>
        <end position="62"/>
    </location>
</feature>
<dbReference type="InterPro" id="IPR014320">
    <property type="entry name" value="Phageshock_PspC"/>
</dbReference>
<proteinExistence type="predicted"/>
<sequence length="142" mass="16473">MEKFKNKRLMRDSANGRIAGVCAGLAEYTNIETWIIRVIWFSGVIFSGGFFVVAYIAAWFILDKKEVDPLDVSTNKTSWKPANQNIDRMVEVKRSVYQVGEPPRQAFRDIVNQFEGIDERIRAMETYVTSNEFTIKREINRL</sequence>
<evidence type="ECO:0000256" key="1">
    <source>
        <dbReference type="ARBA" id="ARBA00004162"/>
    </source>
</evidence>
<accession>A0A975DB42</accession>
<dbReference type="NCBIfam" id="TIGR02978">
    <property type="entry name" value="phageshock_pspC"/>
    <property type="match status" value="1"/>
</dbReference>
<dbReference type="EMBL" id="CP072110">
    <property type="protein sequence ID" value="QTH63887.1"/>
    <property type="molecule type" value="Genomic_DNA"/>
</dbReference>
<dbReference type="InterPro" id="IPR007168">
    <property type="entry name" value="Phageshock_PspC_N"/>
</dbReference>
<dbReference type="InterPro" id="IPR052027">
    <property type="entry name" value="PspC"/>
</dbReference>
<dbReference type="GO" id="GO:0005886">
    <property type="term" value="C:plasma membrane"/>
    <property type="evidence" value="ECO:0007669"/>
    <property type="project" value="UniProtKB-SubCell"/>
</dbReference>
<dbReference type="PANTHER" id="PTHR33885">
    <property type="entry name" value="PHAGE SHOCK PROTEIN C"/>
    <property type="match status" value="1"/>
</dbReference>
<feature type="domain" description="Phage shock protein PspC N-terminal" evidence="7">
    <location>
        <begin position="7"/>
        <end position="64"/>
    </location>
</feature>
<keyword evidence="4 6" id="KW-1133">Transmembrane helix</keyword>
<evidence type="ECO:0000313" key="9">
    <source>
        <dbReference type="Proteomes" id="UP000682739"/>
    </source>
</evidence>
<reference evidence="8" key="1">
    <citation type="submission" date="2021-03" db="EMBL/GenBank/DDBJ databases">
        <title>Description of Psychrosphaera ytuae sp. nov. isolated from deep sea sediment of South China Sea.</title>
        <authorList>
            <person name="Zhang J."/>
            <person name="Xu X.-D."/>
        </authorList>
    </citation>
    <scope>NUCLEOTIDE SEQUENCE</scope>
    <source>
        <strain evidence="8">MTZ26</strain>
    </source>
</reference>
<gene>
    <name evidence="8" type="primary">pspC</name>
    <name evidence="8" type="ORF">J1N51_14480</name>
</gene>
<dbReference type="PANTHER" id="PTHR33885:SF3">
    <property type="entry name" value="PHAGE SHOCK PROTEIN C"/>
    <property type="match status" value="1"/>
</dbReference>
<evidence type="ECO:0000256" key="4">
    <source>
        <dbReference type="ARBA" id="ARBA00022989"/>
    </source>
</evidence>
<evidence type="ECO:0000259" key="7">
    <source>
        <dbReference type="Pfam" id="PF04024"/>
    </source>
</evidence>
<evidence type="ECO:0000256" key="2">
    <source>
        <dbReference type="ARBA" id="ARBA00022475"/>
    </source>
</evidence>